<organism evidence="3 4">
    <name type="scientific">Discina gigas</name>
    <dbReference type="NCBI Taxonomy" id="1032678"/>
    <lineage>
        <taxon>Eukaryota</taxon>
        <taxon>Fungi</taxon>
        <taxon>Dikarya</taxon>
        <taxon>Ascomycota</taxon>
        <taxon>Pezizomycotina</taxon>
        <taxon>Pezizomycetes</taxon>
        <taxon>Pezizales</taxon>
        <taxon>Discinaceae</taxon>
        <taxon>Discina</taxon>
    </lineage>
</organism>
<evidence type="ECO:0000259" key="2">
    <source>
        <dbReference type="PROSITE" id="PS51165"/>
    </source>
</evidence>
<accession>A0ABR3GQ78</accession>
<dbReference type="InterPro" id="IPR040183">
    <property type="entry name" value="THUMPD1-like"/>
</dbReference>
<dbReference type="PROSITE" id="PS51165">
    <property type="entry name" value="THUMP"/>
    <property type="match status" value="1"/>
</dbReference>
<proteinExistence type="predicted"/>
<dbReference type="Proteomes" id="UP001447188">
    <property type="component" value="Unassembled WGS sequence"/>
</dbReference>
<dbReference type="EMBL" id="JBBBZM010000026">
    <property type="protein sequence ID" value="KAL0638091.1"/>
    <property type="molecule type" value="Genomic_DNA"/>
</dbReference>
<evidence type="ECO:0000313" key="4">
    <source>
        <dbReference type="Proteomes" id="UP001447188"/>
    </source>
</evidence>
<dbReference type="SMART" id="SM00981">
    <property type="entry name" value="THUMP"/>
    <property type="match status" value="1"/>
</dbReference>
<dbReference type="Pfam" id="PF02926">
    <property type="entry name" value="THUMP"/>
    <property type="match status" value="1"/>
</dbReference>
<dbReference type="PANTHER" id="PTHR13452">
    <property type="entry name" value="THUMP DOMAIN CONTAINING PROTEIN 1-RELATED"/>
    <property type="match status" value="1"/>
</dbReference>
<dbReference type="InterPro" id="IPR004114">
    <property type="entry name" value="THUMP_dom"/>
</dbReference>
<gene>
    <name evidence="3" type="ORF">Q9L58_002871</name>
</gene>
<dbReference type="Gene3D" id="3.30.2300.10">
    <property type="entry name" value="THUMP superfamily"/>
    <property type="match status" value="1"/>
</dbReference>
<keyword evidence="1" id="KW-0694">RNA-binding</keyword>
<evidence type="ECO:0000313" key="3">
    <source>
        <dbReference type="EMBL" id="KAL0638091.1"/>
    </source>
</evidence>
<feature type="domain" description="THUMP" evidence="2">
    <location>
        <begin position="1"/>
        <end position="108"/>
    </location>
</feature>
<keyword evidence="4" id="KW-1185">Reference proteome</keyword>
<dbReference type="PANTHER" id="PTHR13452:SF10">
    <property type="entry name" value="THUMP DOMAIN-CONTAINING PROTEIN 1"/>
    <property type="match status" value="1"/>
</dbReference>
<dbReference type="SUPFAM" id="SSF143437">
    <property type="entry name" value="THUMP domain-like"/>
    <property type="match status" value="1"/>
</dbReference>
<sequence length="143" mass="16322">MVHTILEDKTQSKWTHRLTPVTRTGKATLEGLEVVAKEVLKPYFHEGQEGVKFCIRPTTRQHNVLDRDQVIKVVADIVGPKHKVDINNHDVLILVDIYKNMCGMSVVRDFEKLKRYNLSEILKDERASKAAAEGDKKSQEVSK</sequence>
<dbReference type="CDD" id="cd11717">
    <property type="entry name" value="THUMP_THUMPD1_like"/>
    <property type="match status" value="1"/>
</dbReference>
<protein>
    <recommendedName>
        <fullName evidence="2">THUMP domain-containing protein</fullName>
    </recommendedName>
</protein>
<evidence type="ECO:0000256" key="1">
    <source>
        <dbReference type="PROSITE-ProRule" id="PRU00529"/>
    </source>
</evidence>
<comment type="caution">
    <text evidence="3">The sequence shown here is derived from an EMBL/GenBank/DDBJ whole genome shotgun (WGS) entry which is preliminary data.</text>
</comment>
<reference evidence="3 4" key="1">
    <citation type="submission" date="2024-02" db="EMBL/GenBank/DDBJ databases">
        <title>Discinaceae phylogenomics.</title>
        <authorList>
            <person name="Dirks A.C."/>
            <person name="James T.Y."/>
        </authorList>
    </citation>
    <scope>NUCLEOTIDE SEQUENCE [LARGE SCALE GENOMIC DNA]</scope>
    <source>
        <strain evidence="3 4">ACD0624</strain>
    </source>
</reference>
<name>A0ABR3GQ78_9PEZI</name>